<dbReference type="OrthoDB" id="3156807at2759"/>
<dbReference type="STRING" id="400682.A0A1X7VXA1"/>
<dbReference type="SUPFAM" id="SSF48452">
    <property type="entry name" value="TPR-like"/>
    <property type="match status" value="1"/>
</dbReference>
<dbReference type="InterPro" id="IPR027417">
    <property type="entry name" value="P-loop_NTPase"/>
</dbReference>
<keyword evidence="2 5" id="KW-0378">Hydrolase</keyword>
<feature type="region of interest" description="Disordered" evidence="6">
    <location>
        <begin position="2607"/>
        <end position="2645"/>
    </location>
</feature>
<evidence type="ECO:0000256" key="4">
    <source>
        <dbReference type="ARBA" id="ARBA00022840"/>
    </source>
</evidence>
<feature type="compositionally biased region" description="Polar residues" evidence="6">
    <location>
        <begin position="2614"/>
        <end position="2640"/>
    </location>
</feature>
<dbReference type="GO" id="GO:0005524">
    <property type="term" value="F:ATP binding"/>
    <property type="evidence" value="ECO:0007669"/>
    <property type="project" value="UniProtKB-UniRule"/>
</dbReference>
<feature type="region of interest" description="Disordered" evidence="6">
    <location>
        <begin position="1257"/>
        <end position="1354"/>
    </location>
</feature>
<dbReference type="Gene3D" id="1.25.40.10">
    <property type="entry name" value="Tetratricopeptide repeat domain"/>
    <property type="match status" value="2"/>
</dbReference>
<dbReference type="PROSITE" id="PS51198">
    <property type="entry name" value="UVRD_HELICASE_ATP_BIND"/>
    <property type="match status" value="1"/>
</dbReference>
<keyword evidence="3 5" id="KW-0347">Helicase</keyword>
<dbReference type="Gene3D" id="3.40.50.300">
    <property type="entry name" value="P-loop containing nucleotide triphosphate hydrolases"/>
    <property type="match status" value="2"/>
</dbReference>
<reference evidence="8" key="1">
    <citation type="submission" date="2017-05" db="UniProtKB">
        <authorList>
            <consortium name="EnsemblMetazoa"/>
        </authorList>
    </citation>
    <scope>IDENTIFICATION</scope>
</reference>
<dbReference type="InParanoid" id="A0A1X7VXA1"/>
<dbReference type="GO" id="GO:0004386">
    <property type="term" value="F:helicase activity"/>
    <property type="evidence" value="ECO:0007669"/>
    <property type="project" value="UniProtKB-UniRule"/>
</dbReference>
<keyword evidence="1 5" id="KW-0547">Nucleotide-binding</keyword>
<dbReference type="eggNOG" id="ENOG502QQZC">
    <property type="taxonomic scope" value="Eukaryota"/>
</dbReference>
<dbReference type="SMART" id="SM00028">
    <property type="entry name" value="TPR"/>
    <property type="match status" value="2"/>
</dbReference>
<dbReference type="SUPFAM" id="SSF52540">
    <property type="entry name" value="P-loop containing nucleoside triphosphate hydrolases"/>
    <property type="match status" value="1"/>
</dbReference>
<dbReference type="EnsemblMetazoa" id="Aqu2.1.44038_001">
    <property type="protein sequence ID" value="Aqu2.1.44038_001"/>
    <property type="gene ID" value="Aqu2.1.44038"/>
</dbReference>
<dbReference type="SUPFAM" id="SSF48403">
    <property type="entry name" value="Ankyrin repeat"/>
    <property type="match status" value="1"/>
</dbReference>
<proteinExistence type="predicted"/>
<evidence type="ECO:0000256" key="1">
    <source>
        <dbReference type="ARBA" id="ARBA00022741"/>
    </source>
</evidence>
<feature type="binding site" evidence="5">
    <location>
        <begin position="1678"/>
        <end position="1685"/>
    </location>
    <ligand>
        <name>ATP</name>
        <dbReference type="ChEBI" id="CHEBI:30616"/>
    </ligand>
</feature>
<evidence type="ECO:0000256" key="2">
    <source>
        <dbReference type="ARBA" id="ARBA00022801"/>
    </source>
</evidence>
<feature type="compositionally biased region" description="Pro residues" evidence="6">
    <location>
        <begin position="2466"/>
        <end position="2477"/>
    </location>
</feature>
<dbReference type="InterPro" id="IPR036770">
    <property type="entry name" value="Ankyrin_rpt-contain_sf"/>
</dbReference>
<feature type="compositionally biased region" description="Polar residues" evidence="6">
    <location>
        <begin position="1277"/>
        <end position="1291"/>
    </location>
</feature>
<protein>
    <recommendedName>
        <fullName evidence="7">UvrD-like helicase ATP-binding domain-containing protein</fullName>
    </recommendedName>
</protein>
<dbReference type="InterPro" id="IPR002110">
    <property type="entry name" value="Ankyrin_rpt"/>
</dbReference>
<feature type="region of interest" description="Disordered" evidence="6">
    <location>
        <begin position="2465"/>
        <end position="2511"/>
    </location>
</feature>
<feature type="domain" description="UvrD-like helicase ATP-binding" evidence="7">
    <location>
        <begin position="1657"/>
        <end position="2104"/>
    </location>
</feature>
<dbReference type="PANTHER" id="PTHR21529:SF4">
    <property type="entry name" value="TPR AND ANKYRIN REPEAT-CONTAINING PROTEIN 1"/>
    <property type="match status" value="1"/>
</dbReference>
<dbReference type="PANTHER" id="PTHR21529">
    <property type="entry name" value="MAMMARY TURMOR VIRUS RECEPTOR HOMOLOG 1, 2 MTVR1, 2"/>
    <property type="match status" value="1"/>
</dbReference>
<accession>A0A1X7VXA1</accession>
<evidence type="ECO:0000256" key="3">
    <source>
        <dbReference type="ARBA" id="ARBA00022806"/>
    </source>
</evidence>
<evidence type="ECO:0000313" key="8">
    <source>
        <dbReference type="EnsemblMetazoa" id="Aqu2.1.44038_001"/>
    </source>
</evidence>
<name>A0A1X7VXA1_AMPQE</name>
<dbReference type="InterPro" id="IPR014016">
    <property type="entry name" value="UvrD-like_ATP-bd"/>
</dbReference>
<feature type="compositionally biased region" description="Polar residues" evidence="6">
    <location>
        <begin position="2501"/>
        <end position="2511"/>
    </location>
</feature>
<dbReference type="InterPro" id="IPR011990">
    <property type="entry name" value="TPR-like_helical_dom_sf"/>
</dbReference>
<dbReference type="Pfam" id="PF00580">
    <property type="entry name" value="UvrD-helicase"/>
    <property type="match status" value="1"/>
</dbReference>
<keyword evidence="4 5" id="KW-0067">ATP-binding</keyword>
<evidence type="ECO:0000256" key="6">
    <source>
        <dbReference type="SAM" id="MobiDB-lite"/>
    </source>
</evidence>
<evidence type="ECO:0000259" key="7">
    <source>
        <dbReference type="PROSITE" id="PS51198"/>
    </source>
</evidence>
<organism evidence="8">
    <name type="scientific">Amphimedon queenslandica</name>
    <name type="common">Sponge</name>
    <dbReference type="NCBI Taxonomy" id="400682"/>
    <lineage>
        <taxon>Eukaryota</taxon>
        <taxon>Metazoa</taxon>
        <taxon>Porifera</taxon>
        <taxon>Demospongiae</taxon>
        <taxon>Heteroscleromorpha</taxon>
        <taxon>Haplosclerida</taxon>
        <taxon>Niphatidae</taxon>
        <taxon>Amphimedon</taxon>
    </lineage>
</organism>
<dbReference type="SMART" id="SM00248">
    <property type="entry name" value="ANK"/>
    <property type="match status" value="2"/>
</dbReference>
<dbReference type="GO" id="GO:0016787">
    <property type="term" value="F:hydrolase activity"/>
    <property type="evidence" value="ECO:0007669"/>
    <property type="project" value="UniProtKB-UniRule"/>
</dbReference>
<evidence type="ECO:0000256" key="5">
    <source>
        <dbReference type="PROSITE-ProRule" id="PRU00560"/>
    </source>
</evidence>
<dbReference type="Gene3D" id="1.25.40.20">
    <property type="entry name" value="Ankyrin repeat-containing domain"/>
    <property type="match status" value="2"/>
</dbReference>
<dbReference type="InterPro" id="IPR019734">
    <property type="entry name" value="TPR_rpt"/>
</dbReference>
<sequence>MSGANSTNGSGKKELAFIVGGFFPGREGRERMVAPYAIDKELIGDPVFSEFARAACPFMMPGIYPQDPDLAVSTGYRMKETGHQAFKEGDYKLAATKYNYSVQLFQFVLKIFPYVAHEVLLLHNSLSACYYKMKDYEKALASANTCIELDNKEIKGFYRRAEASLGLADVGSSEGKDVTKLYEEALGDFCKCYYTMTMESDKGARVQQFCDAMIIAINLNLTENLPDFHEFDKDSFCGPLILYLLNNYSKEKIEKALQFLFFPSPSIEKSGLAFKYPCDVSSLSVCLVYTRGVLTEPILDMLVQCNLQVKQTDVVQLVSALQESELSLFQRLVSICEAQSTTSCESAFSHLLDRSLLSKNRTFATYLISKGVTPTRLSSALAFEMLMEFNSSQNEDIIKIANACSPDVRAEFAAKSLAMSNLQLFHEILDTGPLHSCYIDISTFICSPLMNEEMKYLNRFLDTGACPNGMVGSTSPMVAIFQGNTLNRETPVPLSRETQVLLVVILIERGASVINLTGAFPDPMSPVHVATKLVLETKIMKLLHLVCERFDFPSNGRIVDKHNRTPLHIVMITEPTLLSLEILEVLVKYNIDKSIKDDQGKRAEDYTRPQLDEKRRALVSVRPPAKVKELKDKEGGGAVTGDKGGLPWRYKEYNFDDEDISSDEETGSGRRGGRKKWEMRYLKMAKSGRPPWSCDMSLFPPSTSYEKALAIAREQKERGNSLFGDKKYSEALQMYGKSHMTYDWICVNHPRKLSAVKDDIKVLVCNMALGYHRSSVPEASVECCNDAIDIDPTYYKAYYRRAEAYKYIAKERTHQTRRDYNFECYCLAVKDYARAYKYSTATNETSKRADMFYECMVIALDVDHTKFLPSIHDCDKSQLLTKVVELLVKNREKQSKELSLYLDYLLLKTSHIPNAGLAQSYPCSCSSVPLVHVLPNVQIDLYRALLMKGCTVTQDDIVALIRVLKKSQGQLLKLLLDSFMKDRDDIQSSLTSICVQILSTKKIPFISTLVKNGATPPSESILEHSDFFKLDSVLSKYVSNACKPESRTKLFCSVLQSGGTKESIDVLLQSGPVLIQEIDLSAIITSSLLLHHTEILKELYSITPPSDLPVTSSASKALSVLLGSKLPSQLQQAQLADSLIRLGANISGLPQAYSEPLSPVHAATKLALETGHVDLVHTVCTRYAFDGQVKLIDRNTQTPLHYVMRSKHNEKSIKICQYLCDYPIDPQIKDRWGKAAQEYGKKEGDKRLTYLHRAAVLTGRHTPTPEAPETGAAESAPNMNENVVNEAISSSNPPPPQSEGGKGRKNKKKKKNKGGNAASSSDKTTHDNKSVPLVNGTVDNGTVDNGRDSPVTPEEKVHVHVPVSATEASETQPSCPSLKTLLSVLNEKGSEYFTLQIDLTDPSEDAAVDQHESSFSGTDAIVVESDYITQEDKLSLSNGVAADEVFKIDFDNLPWEVEVTDRVLLFLKDPAYSKVLKISVISRLQELARGCLSDGKTLSCSAQLYKTSLTGLSCIMWEKAIQFSSRCTDKTEREDSSHVYSEVIRVWDVIPNKEHLTCLQQIERSHQRGLQSHLCFPLLPSEEDGGRSPHSHLPRHFLIFKDHNPAHDDSVAMVTYIPPARVKEDEYNVVTFYSLTSSVVQSVINGYRPRRDFPFKEWPKEHDIIHLPSNGEAILLLGRSGTGKTTCCLYRLWNQFNKYWEQVFANEGDPCYPHRPLPLMGQSSIELRDIVGAEDEGMGGDGEGVVYINEEEDEGGEGEDEVVKFEHLHQVFLTKNYVLCSQMKKRFYDMVASYDTYSQHLEYEALPCPLSLKDINSKAFPLFLTSRQFLLLLDNSLGGKTFFPRNRDGSLAVKICSSDYETEDLGTLLDLDVSDGEEEETNEEDELARVVGIKQVPVWREVTSCYFVNEIWPKICSHCSDKSIDPLLVWIEIKSFIKGSLLAVSKPSGCLSPWEYESIGRKMATNFSGNRTEIYSLFEHYRDYVHRKRSLNLFDENDLINNIYQRLVKLESPELPWSIHHFFIDEVQDFTQSELALILRLSQEPNGLFLTGDTAQSIMKGISFRFRDLRSLFHLAKTQSAALPSPMRISVPRVHELLINFRSHSGILRLATSVIELLKEYFPSSFDRLPEDRGMFPGPLPVFIQSCHVTDLAVLLRSNKRASSCIEFGAHQVIIVQNEEAKKSLPDVLKGAVVLTVFESKGLEFDDVLLYNFFTDSSITKEWRVVSTYADKTAPPSDSKTKPRPLNFNERFHKSLNSEFKYLYTAITRAKYQCQLFDVLNIQGGQQFWLLSACVKLAEEKKNDTRVIDDSIDLLHKMLELLLGVYQPQFDLLKFALSPESNACEDGSLVHCLACALVLIAVLEIVSPEKQEELFRLLIHVQRTLREFVENPETRTSPFVQAVVDRIDRVNTVGDLFSLVQFILHSAHFSCHIGKMQAAKTGNMDFKEIQTIPQQAASIVVRPKVLTPPRPPQPPPCVETKVKVSPPSQSSHAMAPVQQGPVVSSSGEKASLPGDSQLQEQWMFINQRLDELEQYGGLIQQQLTTLRQTPPHLIIDPAVHEQQQYFLTQQYYQLVGAQQQYKLQQESIQQQYQQYQLSVLNNATQAMTRGGGQPVSSNATMTSGPQNQTGFNPATASQGQPVVPPYGSTVHMTTPYSGSSPQIGRVHQEQEYETDAIFDEEEIEKILGSLMSGDPVQRDKVPPPQGFHTIDDDFRLSVGADPELVDTKYCQVCGVSFLKQPFMDEFDIDEETGSQASSKLYRDHIRAQSHIENLQAYKRFTAVKSGPYSLLRSKLEEALVRGRKLITAAEVDALVLQVTSDLRELDEQLEESTNSYNWKEAHGRLVSSLDLLQSLALRLTRTCETVAYVNERLPRRDGRGQGLSMGGAREREHKGGGGVGGYVDLDDFDIADDFELAHEKFVKTKQRKARI</sequence>
<feature type="compositionally biased region" description="Basic residues" evidence="6">
    <location>
        <begin position="1303"/>
        <end position="1313"/>
    </location>
</feature>
<dbReference type="InterPro" id="IPR039904">
    <property type="entry name" value="TRANK1"/>
</dbReference>